<dbReference type="PaxDb" id="6945-B7PF41"/>
<reference evidence="4 6" key="1">
    <citation type="submission" date="2008-03" db="EMBL/GenBank/DDBJ databases">
        <title>Annotation of Ixodes scapularis.</title>
        <authorList>
            <consortium name="Ixodes scapularis Genome Project Consortium"/>
            <person name="Caler E."/>
            <person name="Hannick L.I."/>
            <person name="Bidwell S."/>
            <person name="Joardar V."/>
            <person name="Thiagarajan M."/>
            <person name="Amedeo P."/>
            <person name="Galinsky K.J."/>
            <person name="Schobel S."/>
            <person name="Inman J."/>
            <person name="Hostetler J."/>
            <person name="Miller J."/>
            <person name="Hammond M."/>
            <person name="Megy K."/>
            <person name="Lawson D."/>
            <person name="Kodira C."/>
            <person name="Sutton G."/>
            <person name="Meyer J."/>
            <person name="Hill C.A."/>
            <person name="Birren B."/>
            <person name="Nene V."/>
            <person name="Collins F."/>
            <person name="Alarcon-Chaidez F."/>
            <person name="Wikel S."/>
            <person name="Strausberg R."/>
        </authorList>
    </citation>
    <scope>NUCLEOTIDE SEQUENCE [LARGE SCALE GENOMIC DNA]</scope>
    <source>
        <strain evidence="6">Wikel</strain>
        <strain evidence="4">Wikel colony</strain>
    </source>
</reference>
<dbReference type="InterPro" id="IPR043504">
    <property type="entry name" value="Peptidase_S1_PA_chymotrypsin"/>
</dbReference>
<dbReference type="OrthoDB" id="6510574at2759"/>
<sequence length="107" mass="12222">VKEFIIHEKYGTLWKNDIGLLRLRKPFDLKSSEGHIGTVCLPNENVKPMTTITVSGWGRLSEYGRRPNLLRAVDLTVRKNSFCRRGEKAFIPRIMFCAGRPGKDTCD</sequence>
<dbReference type="PANTHER" id="PTHR24256">
    <property type="entry name" value="TRYPTASE-RELATED"/>
    <property type="match status" value="1"/>
</dbReference>
<dbReference type="InterPro" id="IPR009003">
    <property type="entry name" value="Peptidase_S1_PA"/>
</dbReference>
<accession>B7PF41</accession>
<dbReference type="InterPro" id="IPR051487">
    <property type="entry name" value="Ser/Thr_Proteases_Immune/Dev"/>
</dbReference>
<keyword evidence="6" id="KW-1185">Reference proteome</keyword>
<evidence type="ECO:0000313" key="6">
    <source>
        <dbReference type="Proteomes" id="UP000001555"/>
    </source>
</evidence>
<dbReference type="STRING" id="6945.B7PF41"/>
<dbReference type="VEuPathDB" id="VectorBase:ISCP_008286"/>
<organism>
    <name type="scientific">Ixodes scapularis</name>
    <name type="common">Black-legged tick</name>
    <name type="synonym">Deer tick</name>
    <dbReference type="NCBI Taxonomy" id="6945"/>
    <lineage>
        <taxon>Eukaryota</taxon>
        <taxon>Metazoa</taxon>
        <taxon>Ecdysozoa</taxon>
        <taxon>Arthropoda</taxon>
        <taxon>Chelicerata</taxon>
        <taxon>Arachnida</taxon>
        <taxon>Acari</taxon>
        <taxon>Parasitiformes</taxon>
        <taxon>Ixodida</taxon>
        <taxon>Ixodoidea</taxon>
        <taxon>Ixodidae</taxon>
        <taxon>Ixodinae</taxon>
        <taxon>Ixodes</taxon>
    </lineage>
</organism>
<dbReference type="Pfam" id="PF00089">
    <property type="entry name" value="Trypsin"/>
    <property type="match status" value="1"/>
</dbReference>
<evidence type="ECO:0000259" key="3">
    <source>
        <dbReference type="PROSITE" id="PS50240"/>
    </source>
</evidence>
<evidence type="ECO:0000313" key="5">
    <source>
        <dbReference type="EnsemblMetazoa" id="ISCW004275-PA"/>
    </source>
</evidence>
<dbReference type="GO" id="GO:0006508">
    <property type="term" value="P:proteolysis"/>
    <property type="evidence" value="ECO:0007669"/>
    <property type="project" value="InterPro"/>
</dbReference>
<protein>
    <submittedName>
        <fullName evidence="4 5">Trypsin-3, putative</fullName>
        <ecNumber evidence="4">3.4.21.4</ecNumber>
    </submittedName>
</protein>
<dbReference type="HOGENOM" id="CLU_2216431_0_0_1"/>
<dbReference type="EnsemblMetazoa" id="ISCW004275-RA">
    <property type="protein sequence ID" value="ISCW004275-PA"/>
    <property type="gene ID" value="ISCW004275"/>
</dbReference>
<comment type="similarity">
    <text evidence="2">Belongs to the peptidase S1 family. CLIP subfamily.</text>
</comment>
<proteinExistence type="inferred from homology"/>
<evidence type="ECO:0000256" key="1">
    <source>
        <dbReference type="ARBA" id="ARBA00023157"/>
    </source>
</evidence>
<gene>
    <name evidence="4" type="ORF">IscW_ISCW004275</name>
</gene>
<dbReference type="VEuPathDB" id="VectorBase:ISCI004275"/>
<dbReference type="Proteomes" id="UP000001555">
    <property type="component" value="Unassembled WGS sequence"/>
</dbReference>
<keyword evidence="1" id="KW-1015">Disulfide bond</keyword>
<dbReference type="InterPro" id="IPR001254">
    <property type="entry name" value="Trypsin_dom"/>
</dbReference>
<dbReference type="Gene3D" id="2.40.10.10">
    <property type="entry name" value="Trypsin-like serine proteases"/>
    <property type="match status" value="1"/>
</dbReference>
<dbReference type="SUPFAM" id="SSF50494">
    <property type="entry name" value="Trypsin-like serine proteases"/>
    <property type="match status" value="1"/>
</dbReference>
<feature type="non-terminal residue" evidence="4">
    <location>
        <position position="1"/>
    </location>
</feature>
<keyword evidence="4" id="KW-0378">Hydrolase</keyword>
<reference evidence="5" key="2">
    <citation type="submission" date="2020-05" db="UniProtKB">
        <authorList>
            <consortium name="EnsemblMetazoa"/>
        </authorList>
    </citation>
    <scope>IDENTIFICATION</scope>
    <source>
        <strain evidence="5">wikel</strain>
    </source>
</reference>
<dbReference type="EMBL" id="DS699372">
    <property type="protein sequence ID" value="EEC05213.1"/>
    <property type="molecule type" value="Genomic_DNA"/>
</dbReference>
<dbReference type="EMBL" id="ABJB010988374">
    <property type="status" value="NOT_ANNOTATED_CDS"/>
    <property type="molecule type" value="Genomic_DNA"/>
</dbReference>
<dbReference type="VEuPathDB" id="VectorBase:ISCW004275"/>
<dbReference type="PROSITE" id="PS50240">
    <property type="entry name" value="TRYPSIN_DOM"/>
    <property type="match status" value="1"/>
</dbReference>
<feature type="domain" description="Peptidase S1" evidence="3">
    <location>
        <begin position="1"/>
        <end position="107"/>
    </location>
</feature>
<feature type="non-terminal residue" evidence="4">
    <location>
        <position position="107"/>
    </location>
</feature>
<evidence type="ECO:0000256" key="2">
    <source>
        <dbReference type="ARBA" id="ARBA00024195"/>
    </source>
</evidence>
<evidence type="ECO:0000313" key="4">
    <source>
        <dbReference type="EMBL" id="EEC05213.1"/>
    </source>
</evidence>
<dbReference type="AlphaFoldDB" id="B7PF41"/>
<dbReference type="SMART" id="SM00020">
    <property type="entry name" value="Tryp_SPc"/>
    <property type="match status" value="1"/>
</dbReference>
<dbReference type="GO" id="GO:0004252">
    <property type="term" value="F:serine-type endopeptidase activity"/>
    <property type="evidence" value="ECO:0007669"/>
    <property type="project" value="UniProtKB-EC"/>
</dbReference>
<dbReference type="EC" id="3.4.21.4" evidence="4"/>
<name>B7PF41_IXOSC</name>